<evidence type="ECO:0000256" key="1">
    <source>
        <dbReference type="SAM" id="Phobius"/>
    </source>
</evidence>
<organism evidence="2 3">
    <name type="scientific">Ligilactobacillus aviarius</name>
    <dbReference type="NCBI Taxonomy" id="1606"/>
    <lineage>
        <taxon>Bacteria</taxon>
        <taxon>Bacillati</taxon>
        <taxon>Bacillota</taxon>
        <taxon>Bacilli</taxon>
        <taxon>Lactobacillales</taxon>
        <taxon>Lactobacillaceae</taxon>
        <taxon>Ligilactobacillus</taxon>
    </lineage>
</organism>
<keyword evidence="1" id="KW-0812">Transmembrane</keyword>
<comment type="caution">
    <text evidence="2">The sequence shown here is derived from an EMBL/GenBank/DDBJ whole genome shotgun (WGS) entry which is preliminary data.</text>
</comment>
<dbReference type="EMBL" id="BJUI01000001">
    <property type="protein sequence ID" value="GEK41320.1"/>
    <property type="molecule type" value="Genomic_DNA"/>
</dbReference>
<proteinExistence type="predicted"/>
<dbReference type="Proteomes" id="UP000321722">
    <property type="component" value="Unassembled WGS sequence"/>
</dbReference>
<name>A0A510WY40_9LACO</name>
<protein>
    <submittedName>
        <fullName evidence="2">Uncharacterized protein</fullName>
    </submittedName>
</protein>
<keyword evidence="3" id="KW-1185">Reference proteome</keyword>
<dbReference type="PROSITE" id="PS51257">
    <property type="entry name" value="PROKAR_LIPOPROTEIN"/>
    <property type="match status" value="1"/>
</dbReference>
<keyword evidence="1" id="KW-0472">Membrane</keyword>
<evidence type="ECO:0000313" key="2">
    <source>
        <dbReference type="EMBL" id="GEK41320.1"/>
    </source>
</evidence>
<reference evidence="2 3" key="1">
    <citation type="submission" date="2019-07" db="EMBL/GenBank/DDBJ databases">
        <title>Whole genome shotgun sequence of Lactobacillus aviarius subsp. aviarius NBRC 102162.</title>
        <authorList>
            <person name="Hosoyama A."/>
            <person name="Uohara A."/>
            <person name="Ohji S."/>
            <person name="Ichikawa N."/>
        </authorList>
    </citation>
    <scope>NUCLEOTIDE SEQUENCE [LARGE SCALE GENOMIC DNA]</scope>
    <source>
        <strain evidence="2 3">NBRC 102162</strain>
    </source>
</reference>
<accession>A0A510WY40</accession>
<sequence length="57" mass="6453">MIKCSDVEILLIVGILMFSLVNSTIACTLTWVLLGLVMVHIIFSKSLFHKLFNKLMN</sequence>
<feature type="transmembrane region" description="Helical" evidence="1">
    <location>
        <begin position="7"/>
        <end position="25"/>
    </location>
</feature>
<dbReference type="AlphaFoldDB" id="A0A510WY40"/>
<evidence type="ECO:0000313" key="3">
    <source>
        <dbReference type="Proteomes" id="UP000321722"/>
    </source>
</evidence>
<keyword evidence="1" id="KW-1133">Transmembrane helix</keyword>
<gene>
    <name evidence="2" type="ORF">LAV01_01520</name>
</gene>